<evidence type="ECO:0000313" key="1">
    <source>
        <dbReference type="EMBL" id="KZS08563.1"/>
    </source>
</evidence>
<dbReference type="AlphaFoldDB" id="A0A164RDN9"/>
<accession>A0A164RDN9</accession>
<protein>
    <submittedName>
        <fullName evidence="1">Uncharacterized protein</fullName>
    </submittedName>
</protein>
<dbReference type="EMBL" id="LRGB01002190">
    <property type="protein sequence ID" value="KZS08563.1"/>
    <property type="molecule type" value="Genomic_DNA"/>
</dbReference>
<gene>
    <name evidence="1" type="ORF">APZ42_027231</name>
</gene>
<comment type="caution">
    <text evidence="1">The sequence shown here is derived from an EMBL/GenBank/DDBJ whole genome shotgun (WGS) entry which is preliminary data.</text>
</comment>
<keyword evidence="2" id="KW-1185">Reference proteome</keyword>
<evidence type="ECO:0000313" key="2">
    <source>
        <dbReference type="Proteomes" id="UP000076858"/>
    </source>
</evidence>
<proteinExistence type="predicted"/>
<organism evidence="1 2">
    <name type="scientific">Daphnia magna</name>
    <dbReference type="NCBI Taxonomy" id="35525"/>
    <lineage>
        <taxon>Eukaryota</taxon>
        <taxon>Metazoa</taxon>
        <taxon>Ecdysozoa</taxon>
        <taxon>Arthropoda</taxon>
        <taxon>Crustacea</taxon>
        <taxon>Branchiopoda</taxon>
        <taxon>Diplostraca</taxon>
        <taxon>Cladocera</taxon>
        <taxon>Anomopoda</taxon>
        <taxon>Daphniidae</taxon>
        <taxon>Daphnia</taxon>
    </lineage>
</organism>
<sequence length="75" mass="8420">MSNSRIPEGVNGSILAPQQRSQAWYLLTEASRSVGRKTKWQENLKMKARTLLRVVINVGVENSHLLLTGHPPARK</sequence>
<name>A0A164RDN9_9CRUS</name>
<dbReference type="Proteomes" id="UP000076858">
    <property type="component" value="Unassembled WGS sequence"/>
</dbReference>
<reference evidence="1 2" key="1">
    <citation type="submission" date="2016-03" db="EMBL/GenBank/DDBJ databases">
        <title>EvidentialGene: Evidence-directed Construction of Genes on Genomes.</title>
        <authorList>
            <person name="Gilbert D.G."/>
            <person name="Choi J.-H."/>
            <person name="Mockaitis K."/>
            <person name="Colbourne J."/>
            <person name="Pfrender M."/>
        </authorList>
    </citation>
    <scope>NUCLEOTIDE SEQUENCE [LARGE SCALE GENOMIC DNA]</scope>
    <source>
        <strain evidence="1 2">Xinb3</strain>
        <tissue evidence="1">Complete organism</tissue>
    </source>
</reference>